<accession>A0A9P5GKW7</accession>
<dbReference type="AlphaFoldDB" id="A0A9P5GKW7"/>
<protein>
    <submittedName>
        <fullName evidence="1">Uncharacterized protein</fullName>
    </submittedName>
</protein>
<dbReference type="PANTHER" id="PTHR16779">
    <property type="entry name" value="BETA-1,4-MANNOSYLTRANSFERASE EGH"/>
    <property type="match status" value="1"/>
</dbReference>
<dbReference type="InterPro" id="IPR027389">
    <property type="entry name" value="B_mannosylTrfase_Bre-3/Egh"/>
</dbReference>
<dbReference type="EMBL" id="JAAOZQ010000061">
    <property type="protein sequence ID" value="KAF7521623.1"/>
    <property type="molecule type" value="Genomic_DNA"/>
</dbReference>
<dbReference type="GO" id="GO:0005737">
    <property type="term" value="C:cytoplasm"/>
    <property type="evidence" value="ECO:0007669"/>
    <property type="project" value="TreeGrafter"/>
</dbReference>
<gene>
    <name evidence="1" type="ORF">PCG10_008238</name>
</gene>
<dbReference type="PANTHER" id="PTHR16779:SF1">
    <property type="entry name" value="BETA-1,4-MANNOSYLTRANSFERASE EGH"/>
    <property type="match status" value="1"/>
</dbReference>
<keyword evidence="2" id="KW-1185">Reference proteome</keyword>
<evidence type="ECO:0000313" key="1">
    <source>
        <dbReference type="EMBL" id="KAF7521623.1"/>
    </source>
</evidence>
<organism evidence="1 2">
    <name type="scientific">Penicillium crustosum</name>
    <name type="common">Blue mold fungus</name>
    <dbReference type="NCBI Taxonomy" id="36656"/>
    <lineage>
        <taxon>Eukaryota</taxon>
        <taxon>Fungi</taxon>
        <taxon>Dikarya</taxon>
        <taxon>Ascomycota</taxon>
        <taxon>Pezizomycotina</taxon>
        <taxon>Eurotiomycetes</taxon>
        <taxon>Eurotiomycetidae</taxon>
        <taxon>Eurotiales</taxon>
        <taxon>Aspergillaceae</taxon>
        <taxon>Penicillium</taxon>
    </lineage>
</organism>
<reference evidence="1" key="1">
    <citation type="submission" date="2020-02" db="EMBL/GenBank/DDBJ databases">
        <authorList>
            <person name="Lichtner F.J."/>
        </authorList>
    </citation>
    <scope>NUCLEOTIDE SEQUENCE</scope>
    <source>
        <strain evidence="1">G10</strain>
    </source>
</reference>
<dbReference type="GO" id="GO:0019187">
    <property type="term" value="F:beta-1,4-mannosyltransferase activity"/>
    <property type="evidence" value="ECO:0007669"/>
    <property type="project" value="InterPro"/>
</dbReference>
<name>A0A9P5GKW7_PENCR</name>
<dbReference type="Proteomes" id="UP000701341">
    <property type="component" value="Unassembled WGS sequence"/>
</dbReference>
<sequence>MPPFGQLLGLCQPMRPKKFAPGPQMRRLETLRICLVTKGTNLPTAVNKVLGQSAATPQSFDRVSRSCRQTELRGNRKEGSSYIIVDQVPKNFSVEKTKYKARAQEYFRLKYKFSKEDLHLDKESEMDDRALQTTLDFIERGTAELGVGTISYTASNHWRSMLMSAAEVNRAAEDFARSNCLCYFSGVRIWDRLTARGS</sequence>
<evidence type="ECO:0000313" key="2">
    <source>
        <dbReference type="Proteomes" id="UP000701341"/>
    </source>
</evidence>
<proteinExistence type="predicted"/>
<comment type="caution">
    <text evidence="1">The sequence shown here is derived from an EMBL/GenBank/DDBJ whole genome shotgun (WGS) entry which is preliminary data.</text>
</comment>